<dbReference type="EMBL" id="JANBUO010003878">
    <property type="protein sequence ID" value="KAJ2789176.1"/>
    <property type="molecule type" value="Genomic_DNA"/>
</dbReference>
<dbReference type="GO" id="GO:0120013">
    <property type="term" value="F:lipid transfer activity"/>
    <property type="evidence" value="ECO:0007669"/>
    <property type="project" value="InterPro"/>
</dbReference>
<dbReference type="InterPro" id="IPR036497">
    <property type="entry name" value="GLTP_sf"/>
</dbReference>
<sequence length="66" mass="7583">QFHNFIVKKMFSVAMLACPDRKTFYLKISGGKEDSSLHLLEWVNALQDLLNQLNVFYAQGSYDKGL</sequence>
<accession>A0A9W8HLA5</accession>
<protein>
    <recommendedName>
        <fullName evidence="1">Glycolipid transfer protein domain-containing protein</fullName>
    </recommendedName>
</protein>
<dbReference type="Pfam" id="PF08718">
    <property type="entry name" value="GLTP"/>
    <property type="match status" value="1"/>
</dbReference>
<evidence type="ECO:0000313" key="2">
    <source>
        <dbReference type="EMBL" id="KAJ2789176.1"/>
    </source>
</evidence>
<dbReference type="AlphaFoldDB" id="A0A9W8HLA5"/>
<evidence type="ECO:0000313" key="3">
    <source>
        <dbReference type="Proteomes" id="UP001140094"/>
    </source>
</evidence>
<dbReference type="Proteomes" id="UP001140094">
    <property type="component" value="Unassembled WGS sequence"/>
</dbReference>
<feature type="domain" description="Glycolipid transfer protein" evidence="1">
    <location>
        <begin position="1"/>
        <end position="29"/>
    </location>
</feature>
<gene>
    <name evidence="2" type="ORF">H4R20_007227</name>
</gene>
<dbReference type="GO" id="GO:0005737">
    <property type="term" value="C:cytoplasm"/>
    <property type="evidence" value="ECO:0007669"/>
    <property type="project" value="InterPro"/>
</dbReference>
<reference evidence="2" key="1">
    <citation type="submission" date="2022-07" db="EMBL/GenBank/DDBJ databases">
        <title>Phylogenomic reconstructions and comparative analyses of Kickxellomycotina fungi.</title>
        <authorList>
            <person name="Reynolds N.K."/>
            <person name="Stajich J.E."/>
            <person name="Barry K."/>
            <person name="Grigoriev I.V."/>
            <person name="Crous P."/>
            <person name="Smith M.E."/>
        </authorList>
    </citation>
    <scope>NUCLEOTIDE SEQUENCE</scope>
    <source>
        <strain evidence="2">NRRL 1565</strain>
    </source>
</reference>
<name>A0A9W8HLA5_9FUNG</name>
<proteinExistence type="predicted"/>
<dbReference type="SUPFAM" id="SSF110004">
    <property type="entry name" value="Glycolipid transfer protein, GLTP"/>
    <property type="match status" value="1"/>
</dbReference>
<comment type="caution">
    <text evidence="2">The sequence shown here is derived from an EMBL/GenBank/DDBJ whole genome shotgun (WGS) entry which is preliminary data.</text>
</comment>
<dbReference type="Gene3D" id="1.10.3520.10">
    <property type="entry name" value="Glycolipid transfer protein"/>
    <property type="match status" value="1"/>
</dbReference>
<feature type="non-terminal residue" evidence="2">
    <location>
        <position position="1"/>
    </location>
</feature>
<dbReference type="OrthoDB" id="205255at2759"/>
<keyword evidence="3" id="KW-1185">Reference proteome</keyword>
<dbReference type="InterPro" id="IPR014830">
    <property type="entry name" value="Glycolipid_transfer_prot_dom"/>
</dbReference>
<organism evidence="2 3">
    <name type="scientific">Coemansia guatemalensis</name>
    <dbReference type="NCBI Taxonomy" id="2761395"/>
    <lineage>
        <taxon>Eukaryota</taxon>
        <taxon>Fungi</taxon>
        <taxon>Fungi incertae sedis</taxon>
        <taxon>Zoopagomycota</taxon>
        <taxon>Kickxellomycotina</taxon>
        <taxon>Kickxellomycetes</taxon>
        <taxon>Kickxellales</taxon>
        <taxon>Kickxellaceae</taxon>
        <taxon>Coemansia</taxon>
    </lineage>
</organism>
<evidence type="ECO:0000259" key="1">
    <source>
        <dbReference type="Pfam" id="PF08718"/>
    </source>
</evidence>